<name>A0A9P4L6A0_9PLEO</name>
<keyword evidence="3" id="KW-1185">Reference proteome</keyword>
<gene>
    <name evidence="2" type="ORF">K460DRAFT_139358</name>
</gene>
<dbReference type="PANTHER" id="PTHR42057">
    <property type="entry name" value="F-BOX DOMAIN PROTEIN (AFU_ORTHOLOGUE AFUA_4G00200)"/>
    <property type="match status" value="1"/>
</dbReference>
<dbReference type="GeneID" id="63843981"/>
<dbReference type="OrthoDB" id="3140657at2759"/>
<feature type="domain" description="F-box" evidence="1">
    <location>
        <begin position="14"/>
        <end position="48"/>
    </location>
</feature>
<dbReference type="AlphaFoldDB" id="A0A9P4L6A0"/>
<dbReference type="SUPFAM" id="SSF81383">
    <property type="entry name" value="F-box domain"/>
    <property type="match status" value="1"/>
</dbReference>
<evidence type="ECO:0000313" key="2">
    <source>
        <dbReference type="EMBL" id="KAF1843079.1"/>
    </source>
</evidence>
<accession>A0A9P4L6A0</accession>
<evidence type="ECO:0000259" key="1">
    <source>
        <dbReference type="Pfam" id="PF12937"/>
    </source>
</evidence>
<dbReference type="Proteomes" id="UP000800039">
    <property type="component" value="Unassembled WGS sequence"/>
</dbReference>
<dbReference type="EMBL" id="ML976617">
    <property type="protein sequence ID" value="KAF1843079.1"/>
    <property type="molecule type" value="Genomic_DNA"/>
</dbReference>
<dbReference type="PANTHER" id="PTHR42057:SF2">
    <property type="entry name" value="F-BOX DOMAIN PROTEIN (AFU_ORTHOLOGUE AFUA_4G00200)-RELATED"/>
    <property type="match status" value="1"/>
</dbReference>
<dbReference type="InterPro" id="IPR036047">
    <property type="entry name" value="F-box-like_dom_sf"/>
</dbReference>
<evidence type="ECO:0000313" key="3">
    <source>
        <dbReference type="Proteomes" id="UP000800039"/>
    </source>
</evidence>
<sequence length="494" mass="56489">MTSSTKPNLLPYFPDEILLHWMSFLPPKDLKNSRLACRRFARAGIEPLLHTLTLTTSTQSRSAFSKVKDDEDARRFVRKVSIVIRLPGVCWPTLAPKRLPVLADIDHFPALKHTALQVEVPMCQDRRSYRLIIKALGLNPSLRQADSPSSMLVLLPLVLTQLTLHCSVNNPGLVTFLPTKWRMPGLKSLTLGNFILGSHGHVDWIVSHKETLKELYLDSCPLVQLVVQSDDTYGGQVSIEENRRFERTFKDITSTSLGDSRNSMRVEPFTKSTAIHLNRSWREMIAHFHEYLPNLEKFGVTQGSWHVGHSSEPLNGRDKQHLLAWRGTSASVSSHCMLRNQRGSRCFHRKATENFLSKNDPMVYVVEEVGTIRSRASAVAYPSTVEEDRTAINDFVKHLARKSANRTQYRSFQGSNFEEPSIWTPVKPERLLRMTYARTHHDIFPYHQDWVQIMSFSELSRNPVERPARASYSCVSFWRPRRAISPNGTAQNHQ</sequence>
<reference evidence="2" key="1">
    <citation type="submission" date="2020-01" db="EMBL/GenBank/DDBJ databases">
        <authorList>
            <consortium name="DOE Joint Genome Institute"/>
            <person name="Haridas S."/>
            <person name="Albert R."/>
            <person name="Binder M."/>
            <person name="Bloem J."/>
            <person name="Labutti K."/>
            <person name="Salamov A."/>
            <person name="Andreopoulos B."/>
            <person name="Baker S.E."/>
            <person name="Barry K."/>
            <person name="Bills G."/>
            <person name="Bluhm B.H."/>
            <person name="Cannon C."/>
            <person name="Castanera R."/>
            <person name="Culley D.E."/>
            <person name="Daum C."/>
            <person name="Ezra D."/>
            <person name="Gonzalez J.B."/>
            <person name="Henrissat B."/>
            <person name="Kuo A."/>
            <person name="Liang C."/>
            <person name="Lipzen A."/>
            <person name="Lutzoni F."/>
            <person name="Magnuson J."/>
            <person name="Mondo S."/>
            <person name="Nolan M."/>
            <person name="Ohm R."/>
            <person name="Pangilinan J."/>
            <person name="Park H.-J."/>
            <person name="Ramirez L."/>
            <person name="Alfaro M."/>
            <person name="Sun H."/>
            <person name="Tritt A."/>
            <person name="Yoshinaga Y."/>
            <person name="Zwiers L.-H."/>
            <person name="Turgeon B.G."/>
            <person name="Goodwin S.B."/>
            <person name="Spatafora J.W."/>
            <person name="Crous P.W."/>
            <person name="Grigoriev I.V."/>
        </authorList>
    </citation>
    <scope>NUCLEOTIDE SEQUENCE</scope>
    <source>
        <strain evidence="2">CBS 394.84</strain>
    </source>
</reference>
<organism evidence="2 3">
    <name type="scientific">Cucurbitaria berberidis CBS 394.84</name>
    <dbReference type="NCBI Taxonomy" id="1168544"/>
    <lineage>
        <taxon>Eukaryota</taxon>
        <taxon>Fungi</taxon>
        <taxon>Dikarya</taxon>
        <taxon>Ascomycota</taxon>
        <taxon>Pezizomycotina</taxon>
        <taxon>Dothideomycetes</taxon>
        <taxon>Pleosporomycetidae</taxon>
        <taxon>Pleosporales</taxon>
        <taxon>Pleosporineae</taxon>
        <taxon>Cucurbitariaceae</taxon>
        <taxon>Cucurbitaria</taxon>
    </lineage>
</organism>
<comment type="caution">
    <text evidence="2">The sequence shown here is derived from an EMBL/GenBank/DDBJ whole genome shotgun (WGS) entry which is preliminary data.</text>
</comment>
<protein>
    <recommendedName>
        <fullName evidence="1">F-box domain-containing protein</fullName>
    </recommendedName>
</protein>
<dbReference type="Pfam" id="PF12937">
    <property type="entry name" value="F-box-like"/>
    <property type="match status" value="1"/>
</dbReference>
<dbReference type="RefSeq" id="XP_040785642.1">
    <property type="nucleotide sequence ID" value="XM_040926729.1"/>
</dbReference>
<dbReference type="InterPro" id="IPR001810">
    <property type="entry name" value="F-box_dom"/>
</dbReference>
<proteinExistence type="predicted"/>